<evidence type="ECO:0000256" key="4">
    <source>
        <dbReference type="ARBA" id="ARBA00022989"/>
    </source>
</evidence>
<dbReference type="Pfam" id="PF09335">
    <property type="entry name" value="VTT_dom"/>
    <property type="match status" value="1"/>
</dbReference>
<dbReference type="GO" id="GO:0005886">
    <property type="term" value="C:plasma membrane"/>
    <property type="evidence" value="ECO:0007669"/>
    <property type="project" value="UniProtKB-SubCell"/>
</dbReference>
<evidence type="ECO:0000313" key="8">
    <source>
        <dbReference type="EMBL" id="QNL43292.1"/>
    </source>
</evidence>
<name>A0A7G9B161_9FIRM</name>
<dbReference type="KEGG" id="ohi:H8790_07195"/>
<dbReference type="Proteomes" id="UP000515960">
    <property type="component" value="Chromosome"/>
</dbReference>
<comment type="subcellular location">
    <subcellularLocation>
        <location evidence="1 6">Cell membrane</location>
        <topology evidence="1 6">Multi-pass membrane protein</topology>
    </subcellularLocation>
</comment>
<keyword evidence="9" id="KW-1185">Reference proteome</keyword>
<feature type="transmembrane region" description="Helical" evidence="6">
    <location>
        <begin position="98"/>
        <end position="120"/>
    </location>
</feature>
<dbReference type="AlphaFoldDB" id="A0A7G9B161"/>
<evidence type="ECO:0000256" key="6">
    <source>
        <dbReference type="RuleBase" id="RU366058"/>
    </source>
</evidence>
<keyword evidence="4 6" id="KW-1133">Transmembrane helix</keyword>
<evidence type="ECO:0000256" key="2">
    <source>
        <dbReference type="ARBA" id="ARBA00022475"/>
    </source>
</evidence>
<proteinExistence type="inferred from homology"/>
<comment type="similarity">
    <text evidence="6">Belongs to the TVP38/TMEM64 family.</text>
</comment>
<comment type="caution">
    <text evidence="6">Lacks conserved residue(s) required for the propagation of feature annotation.</text>
</comment>
<organism evidence="8 9">
    <name type="scientific">Oscillibacter hominis</name>
    <dbReference type="NCBI Taxonomy" id="2763056"/>
    <lineage>
        <taxon>Bacteria</taxon>
        <taxon>Bacillati</taxon>
        <taxon>Bacillota</taxon>
        <taxon>Clostridia</taxon>
        <taxon>Eubacteriales</taxon>
        <taxon>Oscillospiraceae</taxon>
        <taxon>Oscillibacter</taxon>
    </lineage>
</organism>
<feature type="domain" description="VTT" evidence="7">
    <location>
        <begin position="81"/>
        <end position="189"/>
    </location>
</feature>
<reference evidence="8 9" key="1">
    <citation type="submission" date="2020-08" db="EMBL/GenBank/DDBJ databases">
        <authorList>
            <person name="Liu C."/>
            <person name="Sun Q."/>
        </authorList>
    </citation>
    <scope>NUCLEOTIDE SEQUENCE [LARGE SCALE GENOMIC DNA]</scope>
    <source>
        <strain evidence="8 9">NSJ-62</strain>
    </source>
</reference>
<dbReference type="PANTHER" id="PTHR12677:SF49">
    <property type="entry name" value="TVP38_TMEM64 FAMILY MEMBRANE PROTEIN"/>
    <property type="match status" value="1"/>
</dbReference>
<feature type="transmembrane region" description="Helical" evidence="6">
    <location>
        <begin position="48"/>
        <end position="68"/>
    </location>
</feature>
<keyword evidence="2 6" id="KW-1003">Cell membrane</keyword>
<dbReference type="EMBL" id="CP060490">
    <property type="protein sequence ID" value="QNL43292.1"/>
    <property type="molecule type" value="Genomic_DNA"/>
</dbReference>
<evidence type="ECO:0000256" key="5">
    <source>
        <dbReference type="ARBA" id="ARBA00023136"/>
    </source>
</evidence>
<evidence type="ECO:0000256" key="1">
    <source>
        <dbReference type="ARBA" id="ARBA00004651"/>
    </source>
</evidence>
<sequence>MNSSNNPVQSNSTQAALQLLSIVGLCLCVVLAIWGWRAGLLTSPDAMAAFVGKAGAAGILLFVAFQIVQVVLPILPGGLGCLAGVLLFGGLHGFFYNYIGICVGSLLAFAIARSCGRPLLHRLFSPSLIQRYSSWTDRHFAKWFALAIFLPVAPDDFLCYLAGTTRMSWTQFTLIILLGKPAAIALYSLGLAAVWTQVIAYLT</sequence>
<feature type="transmembrane region" description="Helical" evidence="6">
    <location>
        <begin position="15"/>
        <end position="36"/>
    </location>
</feature>
<evidence type="ECO:0000256" key="3">
    <source>
        <dbReference type="ARBA" id="ARBA00022692"/>
    </source>
</evidence>
<evidence type="ECO:0000313" key="9">
    <source>
        <dbReference type="Proteomes" id="UP000515960"/>
    </source>
</evidence>
<feature type="transmembrane region" description="Helical" evidence="6">
    <location>
        <begin position="184"/>
        <end position="202"/>
    </location>
</feature>
<accession>A0A7G9B161</accession>
<dbReference type="RefSeq" id="WP_187331883.1">
    <property type="nucleotide sequence ID" value="NZ_CP060490.1"/>
</dbReference>
<evidence type="ECO:0000259" key="7">
    <source>
        <dbReference type="Pfam" id="PF09335"/>
    </source>
</evidence>
<dbReference type="PANTHER" id="PTHR12677">
    <property type="entry name" value="GOLGI APPARATUS MEMBRANE PROTEIN TVP38-RELATED"/>
    <property type="match status" value="1"/>
</dbReference>
<keyword evidence="3 6" id="KW-0812">Transmembrane</keyword>
<dbReference type="InterPro" id="IPR015414">
    <property type="entry name" value="TMEM64"/>
</dbReference>
<protein>
    <recommendedName>
        <fullName evidence="6">TVP38/TMEM64 family membrane protein</fullName>
    </recommendedName>
</protein>
<keyword evidence="5 6" id="KW-0472">Membrane</keyword>
<dbReference type="InterPro" id="IPR032816">
    <property type="entry name" value="VTT_dom"/>
</dbReference>
<gene>
    <name evidence="8" type="ORF">H8790_07195</name>
</gene>